<evidence type="ECO:0000313" key="1">
    <source>
        <dbReference type="EMBL" id="MCV9929289.1"/>
    </source>
</evidence>
<evidence type="ECO:0000313" key="2">
    <source>
        <dbReference type="Proteomes" id="UP001151079"/>
    </source>
</evidence>
<protein>
    <submittedName>
        <fullName evidence="1">GLPGLI family protein</fullName>
    </submittedName>
</protein>
<organism evidence="1 2">
    <name type="scientific">Flavobacterium shii</name>
    <dbReference type="NCBI Taxonomy" id="2987687"/>
    <lineage>
        <taxon>Bacteria</taxon>
        <taxon>Pseudomonadati</taxon>
        <taxon>Bacteroidota</taxon>
        <taxon>Flavobacteriia</taxon>
        <taxon>Flavobacteriales</taxon>
        <taxon>Flavobacteriaceae</taxon>
        <taxon>Flavobacterium</taxon>
    </lineage>
</organism>
<comment type="caution">
    <text evidence="1">The sequence shown here is derived from an EMBL/GenBank/DDBJ whole genome shotgun (WGS) entry which is preliminary data.</text>
</comment>
<dbReference type="Pfam" id="PF09697">
    <property type="entry name" value="Porph_ging"/>
    <property type="match status" value="1"/>
</dbReference>
<keyword evidence="2" id="KW-1185">Reference proteome</keyword>
<sequence>MEKKILILILFISTISIAQIRDEKVALIEYSLQISSDGYQQKIVTTKCSKSKSVSKTLANNSRSGVKIDENTNSIAVYEKELDTYELVDLTKKTIISIDNIKGVNYKINEVLPVMNWKLSKDTDTKKIDMFICNKAMLNFRGRSYTAWYTPYIPLSFGPWKFYGLPGLILELYDTENNYHWTATKIIYPSKEQFDLEVFEKQNLKETSLIGFVEEIEKQKQLMFARIMKAMPRGATMDSGNDVRTGVELIYDWEVNREK</sequence>
<dbReference type="EMBL" id="JAOZEW010000018">
    <property type="protein sequence ID" value="MCV9929289.1"/>
    <property type="molecule type" value="Genomic_DNA"/>
</dbReference>
<gene>
    <name evidence="1" type="ORF">OIU83_16600</name>
</gene>
<reference evidence="1" key="1">
    <citation type="submission" date="2022-10" db="EMBL/GenBank/DDBJ databases">
        <title>Two novel species of Flavobacterium.</title>
        <authorList>
            <person name="Liu Q."/>
            <person name="Xin Y.-H."/>
        </authorList>
    </citation>
    <scope>NUCLEOTIDE SEQUENCE</scope>
    <source>
        <strain evidence="1">LS1R49</strain>
    </source>
</reference>
<dbReference type="Proteomes" id="UP001151079">
    <property type="component" value="Unassembled WGS sequence"/>
</dbReference>
<name>A0A9X2ZDV8_9FLAO</name>
<accession>A0A9X2ZDV8</accession>
<dbReference type="NCBIfam" id="TIGR01200">
    <property type="entry name" value="GLPGLI"/>
    <property type="match status" value="1"/>
</dbReference>
<dbReference type="RefSeq" id="WP_264207383.1">
    <property type="nucleotide sequence ID" value="NZ_JAOZEW010000018.1"/>
</dbReference>
<proteinExistence type="predicted"/>
<dbReference type="InterPro" id="IPR005901">
    <property type="entry name" value="GLPGLI"/>
</dbReference>
<dbReference type="AlphaFoldDB" id="A0A9X2ZDV8"/>